<evidence type="ECO:0000313" key="3">
    <source>
        <dbReference type="Proteomes" id="UP000265520"/>
    </source>
</evidence>
<evidence type="ECO:0000313" key="2">
    <source>
        <dbReference type="EMBL" id="MCH88135.1"/>
    </source>
</evidence>
<protein>
    <submittedName>
        <fullName evidence="2">Pre-mRNA-processing factor 6-like</fullName>
    </submittedName>
</protein>
<dbReference type="AlphaFoldDB" id="A0A392MM21"/>
<comment type="caution">
    <text evidence="2">The sequence shown here is derived from an EMBL/GenBank/DDBJ whole genome shotgun (WGS) entry which is preliminary data.</text>
</comment>
<keyword evidence="1" id="KW-0677">Repeat</keyword>
<dbReference type="GO" id="GO:0080188">
    <property type="term" value="P:gene silencing by siRNA-directed DNA methylation"/>
    <property type="evidence" value="ECO:0007669"/>
    <property type="project" value="TreeGrafter"/>
</dbReference>
<dbReference type="PANTHER" id="PTHR11246:SF1">
    <property type="entry name" value="PRE-MRNA-PROCESSING FACTOR 6"/>
    <property type="match status" value="1"/>
</dbReference>
<dbReference type="InterPro" id="IPR011990">
    <property type="entry name" value="TPR-like_helical_dom_sf"/>
</dbReference>
<sequence length="317" mass="36226">NRIRVLKKGIRYIPDSVRLYKALAELSNEEDASVLLNSAIEHYPLHVEMWFALERNDEKAMLLLDKARQRGVTLAKACDRGVTQRVWMKSALVERELGKIEEERELLLEGLKQFPSFYKLWLMLGQLEDRLAERAKKQGQYEKWHAHKQEAKSVYCSGLKRCPDCIPLWLSLAKIEKETSDFSTFRAVLTVAQEKNPKNPELMLASIRAEVVQISKGDPFQQKLSKREVDLWICRSMQECPKSGILWATIIDLGPPHCRQIMCGVALAICEEDPHVLAAAAKILWAEGSVDDGRMVLNSVVTAFPDIGDFWALFYKL</sequence>
<evidence type="ECO:0000256" key="1">
    <source>
        <dbReference type="ARBA" id="ARBA00022737"/>
    </source>
</evidence>
<feature type="non-terminal residue" evidence="2">
    <location>
        <position position="1"/>
    </location>
</feature>
<gene>
    <name evidence="2" type="ORF">A2U01_0009016</name>
</gene>
<proteinExistence type="predicted"/>
<dbReference type="EMBL" id="LXQA010013568">
    <property type="protein sequence ID" value="MCH88135.1"/>
    <property type="molecule type" value="Genomic_DNA"/>
</dbReference>
<dbReference type="GO" id="GO:0046540">
    <property type="term" value="C:U4/U6 x U5 tri-snRNP complex"/>
    <property type="evidence" value="ECO:0007669"/>
    <property type="project" value="TreeGrafter"/>
</dbReference>
<dbReference type="SMART" id="SM00386">
    <property type="entry name" value="HAT"/>
    <property type="match status" value="2"/>
</dbReference>
<organism evidence="2 3">
    <name type="scientific">Trifolium medium</name>
    <dbReference type="NCBI Taxonomy" id="97028"/>
    <lineage>
        <taxon>Eukaryota</taxon>
        <taxon>Viridiplantae</taxon>
        <taxon>Streptophyta</taxon>
        <taxon>Embryophyta</taxon>
        <taxon>Tracheophyta</taxon>
        <taxon>Spermatophyta</taxon>
        <taxon>Magnoliopsida</taxon>
        <taxon>eudicotyledons</taxon>
        <taxon>Gunneridae</taxon>
        <taxon>Pentapetalae</taxon>
        <taxon>rosids</taxon>
        <taxon>fabids</taxon>
        <taxon>Fabales</taxon>
        <taxon>Fabaceae</taxon>
        <taxon>Papilionoideae</taxon>
        <taxon>50 kb inversion clade</taxon>
        <taxon>NPAAA clade</taxon>
        <taxon>Hologalegina</taxon>
        <taxon>IRL clade</taxon>
        <taxon>Trifolieae</taxon>
        <taxon>Trifolium</taxon>
    </lineage>
</organism>
<dbReference type="GO" id="GO:0071013">
    <property type="term" value="C:catalytic step 2 spliceosome"/>
    <property type="evidence" value="ECO:0007669"/>
    <property type="project" value="TreeGrafter"/>
</dbReference>
<dbReference type="InterPro" id="IPR003107">
    <property type="entry name" value="HAT"/>
</dbReference>
<dbReference type="InterPro" id="IPR045075">
    <property type="entry name" value="Syf1-like"/>
</dbReference>
<dbReference type="Gene3D" id="1.25.40.10">
    <property type="entry name" value="Tetratricopeptide repeat domain"/>
    <property type="match status" value="2"/>
</dbReference>
<accession>A0A392MM21</accession>
<dbReference type="SUPFAM" id="SSF48452">
    <property type="entry name" value="TPR-like"/>
    <property type="match status" value="1"/>
</dbReference>
<dbReference type="GO" id="GO:0000244">
    <property type="term" value="P:spliceosomal tri-snRNP complex assembly"/>
    <property type="evidence" value="ECO:0007669"/>
    <property type="project" value="TreeGrafter"/>
</dbReference>
<dbReference type="PANTHER" id="PTHR11246">
    <property type="entry name" value="PRE-MRNA SPLICING FACTOR"/>
    <property type="match status" value="1"/>
</dbReference>
<keyword evidence="3" id="KW-1185">Reference proteome</keyword>
<dbReference type="GO" id="GO:2000636">
    <property type="term" value="P:positive regulation of primary miRNA processing"/>
    <property type="evidence" value="ECO:0007669"/>
    <property type="project" value="TreeGrafter"/>
</dbReference>
<reference evidence="2 3" key="1">
    <citation type="journal article" date="2018" name="Front. Plant Sci.">
        <title>Red Clover (Trifolium pratense) and Zigzag Clover (T. medium) - A Picture of Genomic Similarities and Differences.</title>
        <authorList>
            <person name="Dluhosova J."/>
            <person name="Istvanek J."/>
            <person name="Nedelnik J."/>
            <person name="Repkova J."/>
        </authorList>
    </citation>
    <scope>NUCLEOTIDE SEQUENCE [LARGE SCALE GENOMIC DNA]</scope>
    <source>
        <strain evidence="3">cv. 10/8</strain>
        <tissue evidence="2">Leaf</tissue>
    </source>
</reference>
<name>A0A392MM21_9FABA</name>
<dbReference type="Proteomes" id="UP000265520">
    <property type="component" value="Unassembled WGS sequence"/>
</dbReference>